<sequence length="144" mass="15509">MRGVLLTDRCDSAVVDELQVEIEILALEQGDDFLQVVALLRAHAQLLALDLCLDALGALVSDVLRDLLRIVFVDALFEAGIDAVFLARRIGFAVFEGLQRDAALDQLRLEDVEDRLDAVLADGLHLDGFSGPGDRGVGAAEIIA</sequence>
<keyword evidence="2" id="KW-1185">Reference proteome</keyword>
<dbReference type="OrthoDB" id="9959143at2"/>
<evidence type="ECO:0000313" key="1">
    <source>
        <dbReference type="EMBL" id="TSI16731.1"/>
    </source>
</evidence>
<comment type="caution">
    <text evidence="1">The sequence shown here is derived from an EMBL/GenBank/DDBJ whole genome shotgun (WGS) entry which is preliminary data.</text>
</comment>
<dbReference type="AlphaFoldDB" id="A0A556CH09"/>
<accession>A0A556CH09</accession>
<gene>
    <name evidence="1" type="ORF">FO013_07755</name>
</gene>
<dbReference type="Proteomes" id="UP000316406">
    <property type="component" value="Unassembled WGS sequence"/>
</dbReference>
<protein>
    <submittedName>
        <fullName evidence="1">Uncharacterized protein</fullName>
    </submittedName>
</protein>
<proteinExistence type="predicted"/>
<evidence type="ECO:0000313" key="2">
    <source>
        <dbReference type="Proteomes" id="UP000316406"/>
    </source>
</evidence>
<organism evidence="1 2">
    <name type="scientific">Brevibacterium aurantiacum</name>
    <dbReference type="NCBI Taxonomy" id="273384"/>
    <lineage>
        <taxon>Bacteria</taxon>
        <taxon>Bacillati</taxon>
        <taxon>Actinomycetota</taxon>
        <taxon>Actinomycetes</taxon>
        <taxon>Micrococcales</taxon>
        <taxon>Brevibacteriaceae</taxon>
        <taxon>Brevibacterium</taxon>
    </lineage>
</organism>
<reference evidence="1 2" key="1">
    <citation type="submission" date="2019-07" db="EMBL/GenBank/DDBJ databases">
        <title>Draft genome sequence of Brevibacterium aurantiacum XU54 isolated from Xinjiang China.</title>
        <authorList>
            <person name="Xu X."/>
        </authorList>
    </citation>
    <scope>NUCLEOTIDE SEQUENCE [LARGE SCALE GENOMIC DNA]</scope>
    <source>
        <strain evidence="1 2">XU54</strain>
    </source>
</reference>
<dbReference type="EMBL" id="VLTK01000004">
    <property type="protein sequence ID" value="TSI16731.1"/>
    <property type="molecule type" value="Genomic_DNA"/>
</dbReference>
<name>A0A556CH09_BREAU</name>